<accession>A0A2S8SUJ3</accession>
<gene>
    <name evidence="2" type="ORF">B1R32_105153</name>
</gene>
<dbReference type="InterPro" id="IPR007345">
    <property type="entry name" value="Polysacch_pyruvyl_Trfase"/>
</dbReference>
<evidence type="ECO:0000313" key="2">
    <source>
        <dbReference type="EMBL" id="PQV64471.1"/>
    </source>
</evidence>
<dbReference type="InterPro" id="IPR019896">
    <property type="entry name" value="Polysacch_pyruvyl_Trfase_CsaB"/>
</dbReference>
<dbReference type="RefSeq" id="WP_105483255.1">
    <property type="nucleotide sequence ID" value="NZ_NIGF01000005.1"/>
</dbReference>
<dbReference type="PANTHER" id="PTHR36836">
    <property type="entry name" value="COLANIC ACID BIOSYNTHESIS PROTEIN WCAK"/>
    <property type="match status" value="1"/>
</dbReference>
<sequence length="340" mass="35917">MKFLLNGYFGFDNAGDEAVLAAMLADLRALSPSATFVATSGNPAQTTKNHGCAAIGRQNPRGLFAAISSCDVFISGGGSLVQDVTSFRNVVYYTTLLRLAKMMGKKTMVYAQGVGPLSSSKSRRLARKAFQSADILTVRDPDSAALLREIGVSQKMEVTADPVWNLAFSPQPKQAKTWGVALRGWPHQDENAIARIVGALRAAANAEGATLQFLAMQPGPDQEILQGLTTAGEILETRDAHPSEIVGLCASFEVMIAMRLHALIFAASAGVPTVAMNYDPKVASLATLLGAPLLPSPSPTDLATLPTLISQAKAVSPAIVEDFRAKARRNAELAIQLAPS</sequence>
<reference evidence="2 3" key="1">
    <citation type="journal article" date="2018" name="Syst. Appl. Microbiol.">
        <title>Abditibacterium utsteinense sp. nov., the first cultivated member of candidate phylum FBP, isolated from ice-free Antarctic soil samples.</title>
        <authorList>
            <person name="Tahon G."/>
            <person name="Tytgat B."/>
            <person name="Lebbe L."/>
            <person name="Carlier A."/>
            <person name="Willems A."/>
        </authorList>
    </citation>
    <scope>NUCLEOTIDE SEQUENCE [LARGE SCALE GENOMIC DNA]</scope>
    <source>
        <strain evidence="2 3">LMG 29911</strain>
    </source>
</reference>
<dbReference type="GO" id="GO:0016740">
    <property type="term" value="F:transferase activity"/>
    <property type="evidence" value="ECO:0007669"/>
    <property type="project" value="UniProtKB-KW"/>
</dbReference>
<dbReference type="AlphaFoldDB" id="A0A2S8SUJ3"/>
<feature type="domain" description="Polysaccharide pyruvyl transferase" evidence="1">
    <location>
        <begin position="13"/>
        <end position="280"/>
    </location>
</feature>
<evidence type="ECO:0000259" key="1">
    <source>
        <dbReference type="Pfam" id="PF04230"/>
    </source>
</evidence>
<protein>
    <submittedName>
        <fullName evidence="2">Polysaccharide pyruvyl transferase CsaB</fullName>
    </submittedName>
</protein>
<proteinExistence type="predicted"/>
<evidence type="ECO:0000313" key="3">
    <source>
        <dbReference type="Proteomes" id="UP000237684"/>
    </source>
</evidence>
<dbReference type="EMBL" id="NIGF01000005">
    <property type="protein sequence ID" value="PQV64471.1"/>
    <property type="molecule type" value="Genomic_DNA"/>
</dbReference>
<comment type="caution">
    <text evidence="2">The sequence shown here is derived from an EMBL/GenBank/DDBJ whole genome shotgun (WGS) entry which is preliminary data.</text>
</comment>
<dbReference type="Pfam" id="PF04230">
    <property type="entry name" value="PS_pyruv_trans"/>
    <property type="match status" value="1"/>
</dbReference>
<dbReference type="Proteomes" id="UP000237684">
    <property type="component" value="Unassembled WGS sequence"/>
</dbReference>
<keyword evidence="2" id="KW-0808">Transferase</keyword>
<dbReference type="PANTHER" id="PTHR36836:SF1">
    <property type="entry name" value="COLANIC ACID BIOSYNTHESIS PROTEIN WCAK"/>
    <property type="match status" value="1"/>
</dbReference>
<organism evidence="2 3">
    <name type="scientific">Abditibacterium utsteinense</name>
    <dbReference type="NCBI Taxonomy" id="1960156"/>
    <lineage>
        <taxon>Bacteria</taxon>
        <taxon>Pseudomonadati</taxon>
        <taxon>Abditibacteriota</taxon>
        <taxon>Abditibacteriia</taxon>
        <taxon>Abditibacteriales</taxon>
        <taxon>Abditibacteriaceae</taxon>
        <taxon>Abditibacterium</taxon>
    </lineage>
</organism>
<keyword evidence="3" id="KW-1185">Reference proteome</keyword>
<name>A0A2S8SUJ3_9BACT</name>
<dbReference type="OrthoDB" id="3199616at2"/>
<dbReference type="InParanoid" id="A0A2S8SUJ3"/>
<dbReference type="NCBIfam" id="TIGR03609">
    <property type="entry name" value="S_layer_CsaB"/>
    <property type="match status" value="1"/>
</dbReference>